<proteinExistence type="predicted"/>
<evidence type="ECO:0008006" key="3">
    <source>
        <dbReference type="Google" id="ProtNLM"/>
    </source>
</evidence>
<reference evidence="1 2" key="1">
    <citation type="journal article" date="2018" name="PLoS Genet.">
        <title>Population sequencing reveals clonal diversity and ancestral inbreeding in the grapevine cultivar Chardonnay.</title>
        <authorList>
            <person name="Roach M.J."/>
            <person name="Johnson D.L."/>
            <person name="Bohlmann J."/>
            <person name="van Vuuren H.J."/>
            <person name="Jones S.J."/>
            <person name="Pretorius I.S."/>
            <person name="Schmidt S.A."/>
            <person name="Borneman A.R."/>
        </authorList>
    </citation>
    <scope>NUCLEOTIDE SEQUENCE [LARGE SCALE GENOMIC DNA]</scope>
    <source>
        <strain evidence="2">cv. Chardonnay</strain>
        <tissue evidence="1">Leaf</tissue>
    </source>
</reference>
<accession>A0A438JBR4</accession>
<evidence type="ECO:0000313" key="1">
    <source>
        <dbReference type="EMBL" id="RVX06383.1"/>
    </source>
</evidence>
<dbReference type="Proteomes" id="UP000288805">
    <property type="component" value="Unassembled WGS sequence"/>
</dbReference>
<dbReference type="PANTHER" id="PTHR37383">
    <property type="entry name" value="OS01G0694200 PROTEIN"/>
    <property type="match status" value="1"/>
</dbReference>
<dbReference type="PANTHER" id="PTHR37383:SF1">
    <property type="entry name" value="OS01G0694200 PROTEIN"/>
    <property type="match status" value="1"/>
</dbReference>
<name>A0A438JBR4_VITVI</name>
<dbReference type="AlphaFoldDB" id="A0A438JBR4"/>
<sequence>MVKIIWMPLDVILNCALSLAVKRRSVRFRQDSSEGSACFVAFKGKEVGHLKSMMPPLIPVKAVSIQALSAKKFLILDSDGDVHLLCLSIYHLGSEITCHMRQFTNTMKVQKLAVLPDTSTRGRTVWISDGFYSVHMMTVSDTDTSANEDDENDSEEKLKQISVTQAIFASERIQDIIPLAANALLILGQGKLWFSPAKIILWNKGIMWKFFVWDANKTADYCPI</sequence>
<comment type="caution">
    <text evidence="1">The sequence shown here is derived from an EMBL/GenBank/DDBJ whole genome shotgun (WGS) entry which is preliminary data.</text>
</comment>
<gene>
    <name evidence="1" type="ORF">CK203_023595</name>
</gene>
<dbReference type="EMBL" id="QGNW01000051">
    <property type="protein sequence ID" value="RVX06383.1"/>
    <property type="molecule type" value="Genomic_DNA"/>
</dbReference>
<evidence type="ECO:0000313" key="2">
    <source>
        <dbReference type="Proteomes" id="UP000288805"/>
    </source>
</evidence>
<organism evidence="1 2">
    <name type="scientific">Vitis vinifera</name>
    <name type="common">Grape</name>
    <dbReference type="NCBI Taxonomy" id="29760"/>
    <lineage>
        <taxon>Eukaryota</taxon>
        <taxon>Viridiplantae</taxon>
        <taxon>Streptophyta</taxon>
        <taxon>Embryophyta</taxon>
        <taxon>Tracheophyta</taxon>
        <taxon>Spermatophyta</taxon>
        <taxon>Magnoliopsida</taxon>
        <taxon>eudicotyledons</taxon>
        <taxon>Gunneridae</taxon>
        <taxon>Pentapetalae</taxon>
        <taxon>rosids</taxon>
        <taxon>Vitales</taxon>
        <taxon>Vitaceae</taxon>
        <taxon>Viteae</taxon>
        <taxon>Vitis</taxon>
    </lineage>
</organism>
<protein>
    <recommendedName>
        <fullName evidence="3">Cleavage/polyadenylation specificity factor A subunit N-terminal domain-containing protein</fullName>
    </recommendedName>
</protein>